<dbReference type="PROSITE" id="PS00122">
    <property type="entry name" value="CARBOXYLESTERASE_B_1"/>
    <property type="match status" value="1"/>
</dbReference>
<dbReference type="AlphaFoldDB" id="A0A2Z5GAI9"/>
<dbReference type="InterPro" id="IPR050654">
    <property type="entry name" value="AChE-related_enzymes"/>
</dbReference>
<comment type="similarity">
    <text evidence="1 3">Belongs to the type-B carboxylesterase/lipase family.</text>
</comment>
<accession>A0A2Z5GAI9</accession>
<keyword evidence="6" id="KW-1185">Reference proteome</keyword>
<dbReference type="RefSeq" id="WP_201759042.1">
    <property type="nucleotide sequence ID" value="NZ_CP030840.1"/>
</dbReference>
<dbReference type="PANTHER" id="PTHR43918">
    <property type="entry name" value="ACETYLCHOLINESTERASE"/>
    <property type="match status" value="1"/>
</dbReference>
<name>A0A2Z5GAI9_9BACT</name>
<evidence type="ECO:0000256" key="1">
    <source>
        <dbReference type="ARBA" id="ARBA00005964"/>
    </source>
</evidence>
<dbReference type="InterPro" id="IPR002018">
    <property type="entry name" value="CarbesteraseB"/>
</dbReference>
<dbReference type="KEGG" id="abas:ACPOL_6675"/>
<dbReference type="SUPFAM" id="SSF53474">
    <property type="entry name" value="alpha/beta-Hydrolases"/>
    <property type="match status" value="1"/>
</dbReference>
<dbReference type="InterPro" id="IPR019819">
    <property type="entry name" value="Carboxylesterase_B_CS"/>
</dbReference>
<dbReference type="EC" id="3.1.1.-" evidence="3"/>
<proteinExistence type="inferred from homology"/>
<evidence type="ECO:0000256" key="3">
    <source>
        <dbReference type="RuleBase" id="RU361235"/>
    </source>
</evidence>
<organism evidence="5 6">
    <name type="scientific">Acidisarcina polymorpha</name>
    <dbReference type="NCBI Taxonomy" id="2211140"/>
    <lineage>
        <taxon>Bacteria</taxon>
        <taxon>Pseudomonadati</taxon>
        <taxon>Acidobacteriota</taxon>
        <taxon>Terriglobia</taxon>
        <taxon>Terriglobales</taxon>
        <taxon>Acidobacteriaceae</taxon>
        <taxon>Acidisarcina</taxon>
    </lineage>
</organism>
<evidence type="ECO:0000313" key="6">
    <source>
        <dbReference type="Proteomes" id="UP000253606"/>
    </source>
</evidence>
<keyword evidence="2 3" id="KW-0378">Hydrolase</keyword>
<dbReference type="Proteomes" id="UP000253606">
    <property type="component" value="Chromosome"/>
</dbReference>
<dbReference type="InterPro" id="IPR019826">
    <property type="entry name" value="Carboxylesterase_B_AS"/>
</dbReference>
<evidence type="ECO:0000256" key="2">
    <source>
        <dbReference type="ARBA" id="ARBA00022801"/>
    </source>
</evidence>
<evidence type="ECO:0000259" key="4">
    <source>
        <dbReference type="Pfam" id="PF00135"/>
    </source>
</evidence>
<dbReference type="InterPro" id="IPR029058">
    <property type="entry name" value="AB_hydrolase_fold"/>
</dbReference>
<reference evidence="5 6" key="1">
    <citation type="journal article" date="2018" name="Front. Microbiol.">
        <title>Hydrolytic Capabilities as a Key to Environmental Success: Chitinolytic and Cellulolytic Acidobacteria From Acidic Sub-arctic Soils and Boreal Peatlands.</title>
        <authorList>
            <person name="Belova S.E."/>
            <person name="Ravin N.V."/>
            <person name="Pankratov T.A."/>
            <person name="Rakitin A.L."/>
            <person name="Ivanova A.A."/>
            <person name="Beletsky A.V."/>
            <person name="Mardanov A.V."/>
            <person name="Sinninghe Damste J.S."/>
            <person name="Dedysh S.N."/>
        </authorList>
    </citation>
    <scope>NUCLEOTIDE SEQUENCE [LARGE SCALE GENOMIC DNA]</scope>
    <source>
        <strain evidence="5 6">SBC82</strain>
    </source>
</reference>
<dbReference type="Gene3D" id="3.40.50.1820">
    <property type="entry name" value="alpha/beta hydrolase"/>
    <property type="match status" value="1"/>
</dbReference>
<protein>
    <recommendedName>
        <fullName evidence="3">Carboxylic ester hydrolase</fullName>
        <ecNumber evidence="3">3.1.1.-</ecNumber>
    </recommendedName>
</protein>
<dbReference type="Pfam" id="PF00135">
    <property type="entry name" value="COesterase"/>
    <property type="match status" value="1"/>
</dbReference>
<dbReference type="GO" id="GO:0052689">
    <property type="term" value="F:carboxylic ester hydrolase activity"/>
    <property type="evidence" value="ECO:0007669"/>
    <property type="project" value="TreeGrafter"/>
</dbReference>
<dbReference type="PROSITE" id="PS00941">
    <property type="entry name" value="CARBOXYLESTERASE_B_2"/>
    <property type="match status" value="1"/>
</dbReference>
<evidence type="ECO:0000313" key="5">
    <source>
        <dbReference type="EMBL" id="AXC15887.1"/>
    </source>
</evidence>
<dbReference type="EMBL" id="CP030840">
    <property type="protein sequence ID" value="AXC15887.1"/>
    <property type="molecule type" value="Genomic_DNA"/>
</dbReference>
<sequence length="524" mass="56766">MIEKLKSLCVVSIAAIVTIVPFTQPSFAEKKPELMVKTKSGKVAGKAQGDVRVFLGIPFAQPPVGPLRWKPPVPAAKWHGVRQATEFGPRCMQSKLYADMVFRDPGTSEDCLTLNVWTPAADKNAKLPVMVWIYGGGFLGGSSSEPRQDGTDLAKDGVVVVSMSYRLGIFGFFAHPALAAESPQKAAGNYGFLDQTAAMAWVQKNIAAFGGDPAKVTIFGESAGSFSVSSQMASPLAKGLFIRAIGESGGAFSSGGLPYKALADAESQGSNFATTVLSATTLEQLRAIPAQQLLDAAAKPPPGVRFAPDVDGYFLPESVPAIFAAKKQNDVPLLAGWNRDEGGINEKITLELFKADLDKQFGSESAELLRLYSATSDADVVRAAADLASDRFIAFSTWKWLEAAVADGSQPVYRYRFDLVTPADPNHPGGIAAYHSSEIPYVFGALDLLQGYNWRPEDYKMSEIMRKYWTNFAKTGDPNGDTLPKWPNYKADSGWEVMHLSPDPAAEPDRNRDRYLFLDKVWGK</sequence>
<gene>
    <name evidence="5" type="ORF">ACPOL_6675</name>
</gene>
<dbReference type="PANTHER" id="PTHR43918:SF4">
    <property type="entry name" value="CARBOXYLIC ESTER HYDROLASE"/>
    <property type="match status" value="1"/>
</dbReference>
<feature type="domain" description="Carboxylesterase type B" evidence="4">
    <location>
        <begin position="34"/>
        <end position="505"/>
    </location>
</feature>